<dbReference type="Proteomes" id="UP001157502">
    <property type="component" value="Chromosome 8"/>
</dbReference>
<gene>
    <name evidence="1" type="ORF">DPEC_G00105030</name>
</gene>
<protein>
    <submittedName>
        <fullName evidence="1">Uncharacterized protein</fullName>
    </submittedName>
</protein>
<sequence>MATPTRKSSDMDNPLPFSSLRFLAPPFRLVSAAMWKVMKQRDVMHYGRLEEFVTSCCETVPGLLTSRHQAKLALGLRARLILELCRIQDPPDPATILPQLDRICAPTRSSALKKDVKIETAVTNLRGLVESLLKDPTERLLFYKVEFPSEYGPQFELELEKLLWEFLLRLDQLLPVPNLAQTVSWLSAAPPVLEECAHAASQPQLLKSLLQHQVCLGHLDSAASLPPCMGDSILSSLSLPPSGRVAQSNQSESKPASVATAKNHPLGAYITSCLLNQPQVLVQRLPSTDIPNTAKSPSPRSPGKRTPTATGSPWLKNVSAARRLPSTRQRKLSDSSLTMEMELPASADKENCAFPLAHSPSCLPLPQTRRSSEMQSSPGNAEEVIGDSEDEGTKNFKCRLFVKRYYRTKHNTYVPTLREFWKPGQARRNLLSPGNGQR</sequence>
<reference evidence="1" key="1">
    <citation type="submission" date="2021-05" db="EMBL/GenBank/DDBJ databases">
        <authorList>
            <person name="Pan Q."/>
            <person name="Jouanno E."/>
            <person name="Zahm M."/>
            <person name="Klopp C."/>
            <person name="Cabau C."/>
            <person name="Louis A."/>
            <person name="Berthelot C."/>
            <person name="Parey E."/>
            <person name="Roest Crollius H."/>
            <person name="Montfort J."/>
            <person name="Robinson-Rechavi M."/>
            <person name="Bouchez O."/>
            <person name="Lampietro C."/>
            <person name="Lopez Roques C."/>
            <person name="Donnadieu C."/>
            <person name="Postlethwait J."/>
            <person name="Bobe J."/>
            <person name="Dillon D."/>
            <person name="Chandos A."/>
            <person name="von Hippel F."/>
            <person name="Guiguen Y."/>
        </authorList>
    </citation>
    <scope>NUCLEOTIDE SEQUENCE</scope>
    <source>
        <strain evidence="1">YG-Jan2019</strain>
    </source>
</reference>
<dbReference type="EMBL" id="CM055735">
    <property type="protein sequence ID" value="KAJ8008458.1"/>
    <property type="molecule type" value="Genomic_DNA"/>
</dbReference>
<organism evidence="1 2">
    <name type="scientific">Dallia pectoralis</name>
    <name type="common">Alaska blackfish</name>
    <dbReference type="NCBI Taxonomy" id="75939"/>
    <lineage>
        <taxon>Eukaryota</taxon>
        <taxon>Metazoa</taxon>
        <taxon>Chordata</taxon>
        <taxon>Craniata</taxon>
        <taxon>Vertebrata</taxon>
        <taxon>Euteleostomi</taxon>
        <taxon>Actinopterygii</taxon>
        <taxon>Neopterygii</taxon>
        <taxon>Teleostei</taxon>
        <taxon>Protacanthopterygii</taxon>
        <taxon>Esociformes</taxon>
        <taxon>Umbridae</taxon>
        <taxon>Dallia</taxon>
    </lineage>
</organism>
<evidence type="ECO:0000313" key="2">
    <source>
        <dbReference type="Proteomes" id="UP001157502"/>
    </source>
</evidence>
<evidence type="ECO:0000313" key="1">
    <source>
        <dbReference type="EMBL" id="KAJ8008458.1"/>
    </source>
</evidence>
<name>A0ACC2GXK1_DALPE</name>
<accession>A0ACC2GXK1</accession>
<keyword evidence="2" id="KW-1185">Reference proteome</keyword>
<proteinExistence type="predicted"/>
<comment type="caution">
    <text evidence="1">The sequence shown here is derived from an EMBL/GenBank/DDBJ whole genome shotgun (WGS) entry which is preliminary data.</text>
</comment>